<evidence type="ECO:0000313" key="3">
    <source>
        <dbReference type="EMBL" id="GAJ30152.1"/>
    </source>
</evidence>
<dbReference type="GO" id="GO:0019239">
    <property type="term" value="F:deaminase activity"/>
    <property type="evidence" value="ECO:0007669"/>
    <property type="project" value="TreeGrafter"/>
</dbReference>
<feature type="signal peptide" evidence="2">
    <location>
        <begin position="1"/>
        <end position="23"/>
    </location>
</feature>
<dbReference type="OrthoDB" id="9803101at2"/>
<dbReference type="SUPFAM" id="SSF55298">
    <property type="entry name" value="YjgF-like"/>
    <property type="match status" value="1"/>
</dbReference>
<keyword evidence="2" id="KW-0732">Signal</keyword>
<comment type="caution">
    <text evidence="3">The sequence shown here is derived from an EMBL/GenBank/DDBJ whole genome shotgun (WGS) entry which is preliminary data.</text>
</comment>
<evidence type="ECO:0000256" key="2">
    <source>
        <dbReference type="SAM" id="SignalP"/>
    </source>
</evidence>
<dbReference type="PANTHER" id="PTHR11803:SF59">
    <property type="entry name" value="ENDORIBONUCLEASE"/>
    <property type="match status" value="1"/>
</dbReference>
<organism evidence="3 4">
    <name type="scientific">Acidomonas methanolica NBRC 104435</name>
    <dbReference type="NCBI Taxonomy" id="1231351"/>
    <lineage>
        <taxon>Bacteria</taxon>
        <taxon>Pseudomonadati</taxon>
        <taxon>Pseudomonadota</taxon>
        <taxon>Alphaproteobacteria</taxon>
        <taxon>Acetobacterales</taxon>
        <taxon>Acetobacteraceae</taxon>
        <taxon>Acidomonas</taxon>
    </lineage>
</organism>
<dbReference type="CDD" id="cd06151">
    <property type="entry name" value="YjgF_YER057c_UK114_like_3"/>
    <property type="match status" value="1"/>
</dbReference>
<proteinExistence type="inferred from homology"/>
<dbReference type="AlphaFoldDB" id="A0A023D7J1"/>
<gene>
    <name evidence="3" type="ORF">Amme_107_011</name>
</gene>
<evidence type="ECO:0000313" key="4">
    <source>
        <dbReference type="Proteomes" id="UP000019760"/>
    </source>
</evidence>
<dbReference type="Proteomes" id="UP000019760">
    <property type="component" value="Unassembled WGS sequence"/>
</dbReference>
<reference evidence="3 4" key="2">
    <citation type="journal article" date="2014" name="FEMS Microbiol. Lett.">
        <title>Draft genomic DNA sequence of the facultatively methylotrophic bacterium Acidomonas methanolica type strain MB58.</title>
        <authorList>
            <person name="Higashiura N."/>
            <person name="Hadano H."/>
            <person name="Hirakawa H."/>
            <person name="Matsutani M."/>
            <person name="Takabe S."/>
            <person name="Matsushita K."/>
            <person name="Azuma Y."/>
        </authorList>
    </citation>
    <scope>NUCLEOTIDE SEQUENCE [LARGE SCALE GENOMIC DNA]</scope>
    <source>
        <strain evidence="3 4">MB58</strain>
    </source>
</reference>
<protein>
    <submittedName>
        <fullName evidence="3">Endoribonuclease L-PSP</fullName>
    </submittedName>
</protein>
<dbReference type="GO" id="GO:0005829">
    <property type="term" value="C:cytosol"/>
    <property type="evidence" value="ECO:0007669"/>
    <property type="project" value="TreeGrafter"/>
</dbReference>
<dbReference type="Gene3D" id="3.30.1330.40">
    <property type="entry name" value="RutC-like"/>
    <property type="match status" value="1"/>
</dbReference>
<dbReference type="InterPro" id="IPR035959">
    <property type="entry name" value="RutC-like_sf"/>
</dbReference>
<dbReference type="Pfam" id="PF01042">
    <property type="entry name" value="Ribonuc_L-PSP"/>
    <property type="match status" value="1"/>
</dbReference>
<reference evidence="4" key="1">
    <citation type="journal article" date="2014" name="FEMS Microbiol. Lett.">
        <title>Draft Genomic DNA Sequence of the Facultatively Methylotrophic Bacterium Acidomonas methanolica type strain MB58.</title>
        <authorList>
            <person name="Higashiura N."/>
            <person name="Hadano H."/>
            <person name="Hirakawa H."/>
            <person name="Matsutani M."/>
            <person name="Takabe S."/>
            <person name="Matsushita K."/>
            <person name="Azuma Y."/>
        </authorList>
    </citation>
    <scope>NUCLEOTIDE SEQUENCE [LARGE SCALE GENOMIC DNA]</scope>
    <source>
        <strain evidence="4">MB58</strain>
    </source>
</reference>
<dbReference type="InterPro" id="IPR006175">
    <property type="entry name" value="YjgF/YER057c/UK114"/>
</dbReference>
<name>A0A023D7J1_ACIMT</name>
<accession>A0A023D7J1</accession>
<evidence type="ECO:0000256" key="1">
    <source>
        <dbReference type="ARBA" id="ARBA00010552"/>
    </source>
</evidence>
<dbReference type="EMBL" id="BAND01000106">
    <property type="protein sequence ID" value="GAJ30152.1"/>
    <property type="molecule type" value="Genomic_DNA"/>
</dbReference>
<comment type="similarity">
    <text evidence="1">Belongs to the RutC family.</text>
</comment>
<dbReference type="InterPro" id="IPR019897">
    <property type="entry name" value="RidA_CS"/>
</dbReference>
<dbReference type="PANTHER" id="PTHR11803">
    <property type="entry name" value="2-IMINOBUTANOATE/2-IMINOPROPANOATE DEAMINASE RIDA"/>
    <property type="match status" value="1"/>
</dbReference>
<feature type="chain" id="PRO_5030001443" evidence="2">
    <location>
        <begin position="24"/>
        <end position="168"/>
    </location>
</feature>
<sequence length="168" mass="17754">MKLLLAGASALFLAGIASDGVRAQDVKRFGDPAGHFPISTAVEVPAGASVVYLSGMGAPPLDPTSKEHTLAAYGDMATQTTNALKKIQYELEKLGLSMGSVVQMHVYMVADATTHKLDFAGMMKGYTKFFGTKEQPNLPVRSAFAVAQLANPGWLIEIEVTAVRPAGK</sequence>
<keyword evidence="4" id="KW-1185">Reference proteome</keyword>
<dbReference type="PROSITE" id="PS01094">
    <property type="entry name" value="UPF0076"/>
    <property type="match status" value="1"/>
</dbReference>